<dbReference type="SUPFAM" id="SSF53098">
    <property type="entry name" value="Ribonuclease H-like"/>
    <property type="match status" value="1"/>
</dbReference>
<keyword evidence="4" id="KW-1185">Reference proteome</keyword>
<reference evidence="3" key="1">
    <citation type="submission" date="2023-03" db="EMBL/GenBank/DDBJ databases">
        <title>Chromosome-scale reference genome and RAD-based genetic map of yellow starthistle (Centaurea solstitialis) reveal putative structural variation and QTLs associated with invader traits.</title>
        <authorList>
            <person name="Reatini B."/>
            <person name="Cang F.A."/>
            <person name="Jiang Q."/>
            <person name="Mckibben M.T.W."/>
            <person name="Barker M.S."/>
            <person name="Rieseberg L.H."/>
            <person name="Dlugosch K.M."/>
        </authorList>
    </citation>
    <scope>NUCLEOTIDE SEQUENCE</scope>
    <source>
        <strain evidence="3">CAN-66</strain>
        <tissue evidence="3">Leaf</tissue>
    </source>
</reference>
<dbReference type="InterPro" id="IPR036397">
    <property type="entry name" value="RNaseH_sf"/>
</dbReference>
<dbReference type="InterPro" id="IPR039537">
    <property type="entry name" value="Retrotran_Ty1/copia-like"/>
</dbReference>
<feature type="region of interest" description="Disordered" evidence="1">
    <location>
        <begin position="66"/>
        <end position="91"/>
    </location>
</feature>
<accession>A0AA38WVK6</accession>
<dbReference type="GO" id="GO:0015074">
    <property type="term" value="P:DNA integration"/>
    <property type="evidence" value="ECO:0007669"/>
    <property type="project" value="InterPro"/>
</dbReference>
<dbReference type="Pfam" id="PF25597">
    <property type="entry name" value="SH3_retrovirus"/>
    <property type="match status" value="1"/>
</dbReference>
<evidence type="ECO:0000259" key="2">
    <source>
        <dbReference type="PROSITE" id="PS50994"/>
    </source>
</evidence>
<dbReference type="AlphaFoldDB" id="A0AA38WVK6"/>
<name>A0AA38WVK6_9ASTR</name>
<dbReference type="InterPro" id="IPR001584">
    <property type="entry name" value="Integrase_cat-core"/>
</dbReference>
<sequence>MLKGIDPWAGCTNRAPLISEIRSTKPNLTLDPNIVYDVKVFLDPEDDPSSYIPRKIVKPNTILPKSKSSTEFHASDSEKNKPEGAKSVGTDREKSNAFDAFRNDMCFMFDNFLRNGVANSFNAFNSNVNYQKRKGKKKGKTNPSPSVKSPTPMEKSKRGTTPKTSVVANPKVKKLRSDNGTKFRNAKLQSFLEDVGISHNFSAVRTPQQNGIVERKNRTLVEAARSMMAHSSVPQSLWAEAVSTACFIQNWTLIIKRTGKTAYEMIKKRKPNIDFFNVFGCKCYVLNDRDDLDKFDPKSDESTFIGYSLKSVTYRVYHKCTRSILESPNVDFSESETYSDACSSSSTAFIPELCTTTPSIAFAPNTFALDFIDPADYDLPTLTAPIIVAIEPDCSSTLVSSDAFVTESSSVPTVDGETSTETVT</sequence>
<feature type="domain" description="Integrase catalytic" evidence="2">
    <location>
        <begin position="173"/>
        <end position="270"/>
    </location>
</feature>
<dbReference type="PANTHER" id="PTHR42648:SF32">
    <property type="entry name" value="RIBONUCLEASE H-LIKE DOMAIN, GAG-PRE-INTEGRASE DOMAIN PROTEIN-RELATED"/>
    <property type="match status" value="1"/>
</dbReference>
<dbReference type="PROSITE" id="PS50994">
    <property type="entry name" value="INTEGRASE"/>
    <property type="match status" value="1"/>
</dbReference>
<dbReference type="InterPro" id="IPR012337">
    <property type="entry name" value="RNaseH-like_sf"/>
</dbReference>
<dbReference type="GO" id="GO:0003676">
    <property type="term" value="F:nucleic acid binding"/>
    <property type="evidence" value="ECO:0007669"/>
    <property type="project" value="InterPro"/>
</dbReference>
<evidence type="ECO:0000313" key="3">
    <source>
        <dbReference type="EMBL" id="KAJ9567156.1"/>
    </source>
</evidence>
<dbReference type="EMBL" id="JARYMX010000001">
    <property type="protein sequence ID" value="KAJ9567156.1"/>
    <property type="molecule type" value="Genomic_DNA"/>
</dbReference>
<feature type="compositionally biased region" description="Basic and acidic residues" evidence="1">
    <location>
        <begin position="68"/>
        <end position="91"/>
    </location>
</feature>
<protein>
    <recommendedName>
        <fullName evidence="2">Integrase catalytic domain-containing protein</fullName>
    </recommendedName>
</protein>
<dbReference type="InterPro" id="IPR057670">
    <property type="entry name" value="SH3_retrovirus"/>
</dbReference>
<evidence type="ECO:0000313" key="4">
    <source>
        <dbReference type="Proteomes" id="UP001172457"/>
    </source>
</evidence>
<comment type="caution">
    <text evidence="3">The sequence shown here is derived from an EMBL/GenBank/DDBJ whole genome shotgun (WGS) entry which is preliminary data.</text>
</comment>
<proteinExistence type="predicted"/>
<dbReference type="Proteomes" id="UP001172457">
    <property type="component" value="Chromosome 1"/>
</dbReference>
<gene>
    <name evidence="3" type="ORF">OSB04_003122</name>
</gene>
<organism evidence="3 4">
    <name type="scientific">Centaurea solstitialis</name>
    <name type="common">yellow star-thistle</name>
    <dbReference type="NCBI Taxonomy" id="347529"/>
    <lineage>
        <taxon>Eukaryota</taxon>
        <taxon>Viridiplantae</taxon>
        <taxon>Streptophyta</taxon>
        <taxon>Embryophyta</taxon>
        <taxon>Tracheophyta</taxon>
        <taxon>Spermatophyta</taxon>
        <taxon>Magnoliopsida</taxon>
        <taxon>eudicotyledons</taxon>
        <taxon>Gunneridae</taxon>
        <taxon>Pentapetalae</taxon>
        <taxon>asterids</taxon>
        <taxon>campanulids</taxon>
        <taxon>Asterales</taxon>
        <taxon>Asteraceae</taxon>
        <taxon>Carduoideae</taxon>
        <taxon>Cardueae</taxon>
        <taxon>Centaureinae</taxon>
        <taxon>Centaurea</taxon>
    </lineage>
</organism>
<feature type="region of interest" description="Disordered" evidence="1">
    <location>
        <begin position="130"/>
        <end position="167"/>
    </location>
</feature>
<dbReference type="PANTHER" id="PTHR42648">
    <property type="entry name" value="TRANSPOSASE, PUTATIVE-RELATED"/>
    <property type="match status" value="1"/>
</dbReference>
<evidence type="ECO:0000256" key="1">
    <source>
        <dbReference type="SAM" id="MobiDB-lite"/>
    </source>
</evidence>
<feature type="compositionally biased region" description="Basic residues" evidence="1">
    <location>
        <begin position="131"/>
        <end position="140"/>
    </location>
</feature>
<dbReference type="Gene3D" id="3.30.420.10">
    <property type="entry name" value="Ribonuclease H-like superfamily/Ribonuclease H"/>
    <property type="match status" value="1"/>
</dbReference>